<evidence type="ECO:0000256" key="6">
    <source>
        <dbReference type="ARBA" id="ARBA00022490"/>
    </source>
</evidence>
<reference evidence="15" key="1">
    <citation type="submission" date="2019-08" db="EMBL/GenBank/DDBJ databases">
        <authorList>
            <person name="Kucharzyk K."/>
            <person name="Murdoch R.W."/>
            <person name="Higgins S."/>
            <person name="Loffler F."/>
        </authorList>
    </citation>
    <scope>NUCLEOTIDE SEQUENCE</scope>
</reference>
<evidence type="ECO:0000256" key="4">
    <source>
        <dbReference type="ARBA" id="ARBA00012937"/>
    </source>
</evidence>
<comment type="caution">
    <text evidence="15">The sequence shown here is derived from an EMBL/GenBank/DDBJ whole genome shotgun (WGS) entry which is preliminary data.</text>
</comment>
<protein>
    <recommendedName>
        <fullName evidence="5">Glutamine synthetase</fullName>
        <ecNumber evidence="4">6.3.1.2</ecNumber>
    </recommendedName>
    <alternativeName>
        <fullName evidence="12">Glutamate--ammonia ligase</fullName>
    </alternativeName>
</protein>
<dbReference type="InterPro" id="IPR008146">
    <property type="entry name" value="Gln_synth_cat_dom"/>
</dbReference>
<dbReference type="PANTHER" id="PTHR43785">
    <property type="entry name" value="GAMMA-GLUTAMYLPUTRESCINE SYNTHETASE"/>
    <property type="match status" value="1"/>
</dbReference>
<evidence type="ECO:0000256" key="7">
    <source>
        <dbReference type="ARBA" id="ARBA00022598"/>
    </source>
</evidence>
<sequence length="421" mass="46909">MQLIDILGSQKTVSIPVTQLEKALNNEIAFDGSSIEGFVRINESDMLLYPDPNTFVIYPWLNGHQTTARLLCDVYNPNGTPFAGDPRGLLKKFVAEAASDGYHLNAGTEAEFFLFEQGPNGGPSVNTFDQGGYFDMAPIDRGEEARRDMVITLEEMGFSIEAAHHENAHGQHEIDFKYAGAVETADNIATLKTVVRLVARKHGLHATFMPKPKFGEAGSGMHIHQSVFRGQKNVFFDENKADGLSSEMESYIAGIISHAAAMTAVTNPLVNSYKRLVPGHEAPVYVAWSKSNRSPLIRIPSRRGIGTRMELRSPDCACNPYLALTVSMKAGLMGMKEGLKAPEPISDNIYELNEEQRIRRNVASLPGNLGEALAAYQKDPFIRETLGEHIYNRFLAAKKLEWDIYSQQVHEWELQKYLWVF</sequence>
<keyword evidence="11" id="KW-0460">Magnesium</keyword>
<dbReference type="GO" id="GO:0006542">
    <property type="term" value="P:glutamine biosynthetic process"/>
    <property type="evidence" value="ECO:0007669"/>
    <property type="project" value="InterPro"/>
</dbReference>
<keyword evidence="9" id="KW-0547">Nucleotide-binding</keyword>
<evidence type="ECO:0000259" key="14">
    <source>
        <dbReference type="PROSITE" id="PS51987"/>
    </source>
</evidence>
<evidence type="ECO:0000256" key="9">
    <source>
        <dbReference type="ARBA" id="ARBA00022741"/>
    </source>
</evidence>
<dbReference type="InterPro" id="IPR036651">
    <property type="entry name" value="Gln_synt_N_sf"/>
</dbReference>
<accession>A0A645CUZ6</accession>
<keyword evidence="10" id="KW-0067">ATP-binding</keyword>
<evidence type="ECO:0000256" key="10">
    <source>
        <dbReference type="ARBA" id="ARBA00022840"/>
    </source>
</evidence>
<dbReference type="Gene3D" id="3.10.20.70">
    <property type="entry name" value="Glutamine synthetase, N-terminal domain"/>
    <property type="match status" value="1"/>
</dbReference>
<dbReference type="PROSITE" id="PS51986">
    <property type="entry name" value="GS_BETA_GRASP"/>
    <property type="match status" value="1"/>
</dbReference>
<comment type="cofactor">
    <cofactor evidence="1">
        <name>Mg(2+)</name>
        <dbReference type="ChEBI" id="CHEBI:18420"/>
    </cofactor>
</comment>
<evidence type="ECO:0000256" key="8">
    <source>
        <dbReference type="ARBA" id="ARBA00022723"/>
    </source>
</evidence>
<proteinExistence type="inferred from homology"/>
<keyword evidence="6" id="KW-0963">Cytoplasm</keyword>
<name>A0A645CUZ6_9ZZZZ</name>
<dbReference type="PROSITE" id="PS51987">
    <property type="entry name" value="GS_CATALYTIC"/>
    <property type="match status" value="1"/>
</dbReference>
<dbReference type="GO" id="GO:0005524">
    <property type="term" value="F:ATP binding"/>
    <property type="evidence" value="ECO:0007669"/>
    <property type="project" value="UniProtKB-KW"/>
</dbReference>
<dbReference type="NCBIfam" id="TIGR00653">
    <property type="entry name" value="GlnA"/>
    <property type="match status" value="1"/>
</dbReference>
<dbReference type="InterPro" id="IPR027302">
    <property type="entry name" value="Gln_synth_N_conserv_site"/>
</dbReference>
<dbReference type="SMART" id="SM01230">
    <property type="entry name" value="Gln-synt_C"/>
    <property type="match status" value="1"/>
</dbReference>
<evidence type="ECO:0000313" key="15">
    <source>
        <dbReference type="EMBL" id="MPM80980.1"/>
    </source>
</evidence>
<dbReference type="EC" id="6.3.1.2" evidence="4"/>
<dbReference type="FunFam" id="3.30.590.10:FF:000003">
    <property type="entry name" value="Glutamine synthetase 2"/>
    <property type="match status" value="1"/>
</dbReference>
<comment type="subcellular location">
    <subcellularLocation>
        <location evidence="2">Cytoplasm</location>
    </subcellularLocation>
</comment>
<evidence type="ECO:0000256" key="3">
    <source>
        <dbReference type="ARBA" id="ARBA00009897"/>
    </source>
</evidence>
<dbReference type="Pfam" id="PF03951">
    <property type="entry name" value="Gln-synt_N"/>
    <property type="match status" value="1"/>
</dbReference>
<dbReference type="PROSITE" id="PS00180">
    <property type="entry name" value="GLNA_1"/>
    <property type="match status" value="1"/>
</dbReference>
<dbReference type="InterPro" id="IPR004809">
    <property type="entry name" value="Gln_synth_I"/>
</dbReference>
<comment type="similarity">
    <text evidence="3">Belongs to the glutamine synthetase family.</text>
</comment>
<evidence type="ECO:0000256" key="1">
    <source>
        <dbReference type="ARBA" id="ARBA00001946"/>
    </source>
</evidence>
<dbReference type="GO" id="GO:0046872">
    <property type="term" value="F:metal ion binding"/>
    <property type="evidence" value="ECO:0007669"/>
    <property type="project" value="UniProtKB-KW"/>
</dbReference>
<dbReference type="InterPro" id="IPR008147">
    <property type="entry name" value="Gln_synt_N"/>
</dbReference>
<dbReference type="AlphaFoldDB" id="A0A645CUZ6"/>
<dbReference type="GO" id="GO:0004356">
    <property type="term" value="F:glutamine synthetase activity"/>
    <property type="evidence" value="ECO:0007669"/>
    <property type="project" value="UniProtKB-EC"/>
</dbReference>
<keyword evidence="7 15" id="KW-0436">Ligase</keyword>
<dbReference type="Gene3D" id="3.30.590.10">
    <property type="entry name" value="Glutamine synthetase/guanido kinase, catalytic domain"/>
    <property type="match status" value="1"/>
</dbReference>
<evidence type="ECO:0000256" key="12">
    <source>
        <dbReference type="ARBA" id="ARBA00030668"/>
    </source>
</evidence>
<dbReference type="Pfam" id="PF00120">
    <property type="entry name" value="Gln-synt_C"/>
    <property type="match status" value="1"/>
</dbReference>
<dbReference type="GO" id="GO:0005737">
    <property type="term" value="C:cytoplasm"/>
    <property type="evidence" value="ECO:0007669"/>
    <property type="project" value="UniProtKB-SubCell"/>
</dbReference>
<organism evidence="15">
    <name type="scientific">bioreactor metagenome</name>
    <dbReference type="NCBI Taxonomy" id="1076179"/>
    <lineage>
        <taxon>unclassified sequences</taxon>
        <taxon>metagenomes</taxon>
        <taxon>ecological metagenomes</taxon>
    </lineage>
</organism>
<dbReference type="InterPro" id="IPR014746">
    <property type="entry name" value="Gln_synth/guanido_kin_cat_dom"/>
</dbReference>
<evidence type="ECO:0000256" key="2">
    <source>
        <dbReference type="ARBA" id="ARBA00004496"/>
    </source>
</evidence>
<gene>
    <name evidence="15" type="primary">glnA_54</name>
    <name evidence="15" type="ORF">SDC9_128031</name>
</gene>
<evidence type="ECO:0000256" key="11">
    <source>
        <dbReference type="ARBA" id="ARBA00022842"/>
    </source>
</evidence>
<dbReference type="EMBL" id="VSSQ01030445">
    <property type="protein sequence ID" value="MPM80980.1"/>
    <property type="molecule type" value="Genomic_DNA"/>
</dbReference>
<dbReference type="SUPFAM" id="SSF55931">
    <property type="entry name" value="Glutamine synthetase/guanido kinase"/>
    <property type="match status" value="1"/>
</dbReference>
<feature type="domain" description="GS catalytic" evidence="14">
    <location>
        <begin position="86"/>
        <end position="421"/>
    </location>
</feature>
<evidence type="ECO:0000256" key="5">
    <source>
        <dbReference type="ARBA" id="ARBA00021364"/>
    </source>
</evidence>
<feature type="domain" description="GS beta-grasp" evidence="13">
    <location>
        <begin position="1"/>
        <end position="79"/>
    </location>
</feature>
<keyword evidence="8" id="KW-0479">Metal-binding</keyword>
<dbReference type="SUPFAM" id="SSF54368">
    <property type="entry name" value="Glutamine synthetase, N-terminal domain"/>
    <property type="match status" value="1"/>
</dbReference>
<evidence type="ECO:0000259" key="13">
    <source>
        <dbReference type="PROSITE" id="PS51986"/>
    </source>
</evidence>
<dbReference type="PANTHER" id="PTHR43785:SF12">
    <property type="entry name" value="TYPE-1 GLUTAMINE SYNTHETASE 2"/>
    <property type="match status" value="1"/>
</dbReference>